<dbReference type="VEuPathDB" id="FungiDB:Z518_04934"/>
<name>A0A0D2H908_9EURO</name>
<dbReference type="GeneID" id="25293005"/>
<organism evidence="2 3">
    <name type="scientific">Rhinocladiella mackenziei CBS 650.93</name>
    <dbReference type="NCBI Taxonomy" id="1442369"/>
    <lineage>
        <taxon>Eukaryota</taxon>
        <taxon>Fungi</taxon>
        <taxon>Dikarya</taxon>
        <taxon>Ascomycota</taxon>
        <taxon>Pezizomycotina</taxon>
        <taxon>Eurotiomycetes</taxon>
        <taxon>Chaetothyriomycetidae</taxon>
        <taxon>Chaetothyriales</taxon>
        <taxon>Herpotrichiellaceae</taxon>
        <taxon>Rhinocladiella</taxon>
    </lineage>
</organism>
<gene>
    <name evidence="2" type="ORF">Z518_04934</name>
</gene>
<accession>A0A0D2H908</accession>
<keyword evidence="3" id="KW-1185">Reference proteome</keyword>
<dbReference type="RefSeq" id="XP_013274094.1">
    <property type="nucleotide sequence ID" value="XM_013418640.1"/>
</dbReference>
<dbReference type="OrthoDB" id="10497698at2759"/>
<reference evidence="2 3" key="1">
    <citation type="submission" date="2015-01" db="EMBL/GenBank/DDBJ databases">
        <title>The Genome Sequence of Rhinocladiella mackenzie CBS 650.93.</title>
        <authorList>
            <consortium name="The Broad Institute Genomics Platform"/>
            <person name="Cuomo C."/>
            <person name="de Hoog S."/>
            <person name="Gorbushina A."/>
            <person name="Stielow B."/>
            <person name="Teixiera M."/>
            <person name="Abouelleil A."/>
            <person name="Chapman S.B."/>
            <person name="Priest M."/>
            <person name="Young S.K."/>
            <person name="Wortman J."/>
            <person name="Nusbaum C."/>
            <person name="Birren B."/>
        </authorList>
    </citation>
    <scope>NUCLEOTIDE SEQUENCE [LARGE SCALE GENOMIC DNA]</scope>
    <source>
        <strain evidence="2 3">CBS 650.93</strain>
    </source>
</reference>
<keyword evidence="1" id="KW-0175">Coiled coil</keyword>
<dbReference type="AlphaFoldDB" id="A0A0D2H908"/>
<feature type="coiled-coil region" evidence="1">
    <location>
        <begin position="53"/>
        <end position="80"/>
    </location>
</feature>
<evidence type="ECO:0000256" key="1">
    <source>
        <dbReference type="SAM" id="Coils"/>
    </source>
</evidence>
<dbReference type="HOGENOM" id="CLU_1540943_0_0_1"/>
<dbReference type="Proteomes" id="UP000053617">
    <property type="component" value="Unassembled WGS sequence"/>
</dbReference>
<sequence length="174" mass="19564">MRGSDDSAMVGFTTLHTPINSTVKTEAADAPVDIKLSFPKTSSGEGQETFRQLKILSARAEQLRKEQETHLQKAQELQRLIEAGELACGRMTQQVLQTQEVIRQMTRQVAETQNAIDIRRRHINEDEDRLSQEMRSRARKTEEIMSIVSQINTLAIEANAEASTSGASLWHESD</sequence>
<dbReference type="EMBL" id="KN847477">
    <property type="protein sequence ID" value="KIX06958.1"/>
    <property type="molecule type" value="Genomic_DNA"/>
</dbReference>
<protein>
    <submittedName>
        <fullName evidence="2">Uncharacterized protein</fullName>
    </submittedName>
</protein>
<proteinExistence type="predicted"/>
<evidence type="ECO:0000313" key="3">
    <source>
        <dbReference type="Proteomes" id="UP000053617"/>
    </source>
</evidence>
<evidence type="ECO:0000313" key="2">
    <source>
        <dbReference type="EMBL" id="KIX06958.1"/>
    </source>
</evidence>